<dbReference type="Proteomes" id="UP000230233">
    <property type="component" value="Chromosome I"/>
</dbReference>
<protein>
    <submittedName>
        <fullName evidence="2">Uncharacterized protein</fullName>
    </submittedName>
</protein>
<feature type="region of interest" description="Disordered" evidence="1">
    <location>
        <begin position="20"/>
        <end position="87"/>
    </location>
</feature>
<organism evidence="2 3">
    <name type="scientific">Caenorhabditis nigoni</name>
    <dbReference type="NCBI Taxonomy" id="1611254"/>
    <lineage>
        <taxon>Eukaryota</taxon>
        <taxon>Metazoa</taxon>
        <taxon>Ecdysozoa</taxon>
        <taxon>Nematoda</taxon>
        <taxon>Chromadorea</taxon>
        <taxon>Rhabditida</taxon>
        <taxon>Rhabditina</taxon>
        <taxon>Rhabditomorpha</taxon>
        <taxon>Rhabditoidea</taxon>
        <taxon>Rhabditidae</taxon>
        <taxon>Peloderinae</taxon>
        <taxon>Caenorhabditis</taxon>
    </lineage>
</organism>
<feature type="compositionally biased region" description="Low complexity" evidence="1">
    <location>
        <begin position="60"/>
        <end position="72"/>
    </location>
</feature>
<dbReference type="AlphaFoldDB" id="A0A2G5VTG4"/>
<accession>A0A2G5VTG4</accession>
<name>A0A2G5VTG4_9PELO</name>
<feature type="compositionally biased region" description="Basic and acidic residues" evidence="1">
    <location>
        <begin position="33"/>
        <end position="54"/>
    </location>
</feature>
<keyword evidence="3" id="KW-1185">Reference proteome</keyword>
<reference evidence="3" key="1">
    <citation type="submission" date="2017-10" db="EMBL/GenBank/DDBJ databases">
        <title>Rapid genome shrinkage in a self-fertile nematode reveals novel sperm competition proteins.</title>
        <authorList>
            <person name="Yin D."/>
            <person name="Schwarz E.M."/>
            <person name="Thomas C.G."/>
            <person name="Felde R.L."/>
            <person name="Korf I.F."/>
            <person name="Cutter A.D."/>
            <person name="Schartner C.M."/>
            <person name="Ralston E.J."/>
            <person name="Meyer B.J."/>
            <person name="Haag E.S."/>
        </authorList>
    </citation>
    <scope>NUCLEOTIDE SEQUENCE [LARGE SCALE GENOMIC DNA]</scope>
    <source>
        <strain evidence="3">JU1422</strain>
    </source>
</reference>
<proteinExistence type="predicted"/>
<evidence type="ECO:0000313" key="3">
    <source>
        <dbReference type="Proteomes" id="UP000230233"/>
    </source>
</evidence>
<evidence type="ECO:0000313" key="2">
    <source>
        <dbReference type="EMBL" id="PIC54836.1"/>
    </source>
</evidence>
<gene>
    <name evidence="2" type="primary">Cnig_chr_I.g3923</name>
    <name evidence="2" type="ORF">B9Z55_003923</name>
</gene>
<comment type="caution">
    <text evidence="2">The sequence shown here is derived from an EMBL/GenBank/DDBJ whole genome shotgun (WGS) entry which is preliminary data.</text>
</comment>
<evidence type="ECO:0000256" key="1">
    <source>
        <dbReference type="SAM" id="MobiDB-lite"/>
    </source>
</evidence>
<dbReference type="EMBL" id="PDUG01000001">
    <property type="protein sequence ID" value="PIC54836.1"/>
    <property type="molecule type" value="Genomic_DNA"/>
</dbReference>
<sequence>MFPECKRFYERATLKCDHDREWASSKPTSSNCGEEHSGDKNVDREVGKAIERKPTIAVISSEDLSGDESSLSPPMPKKWCAGPDGNC</sequence>